<dbReference type="FunFam" id="3.30.1390.20:FF:000001">
    <property type="entry name" value="50S ribosomal protein L30"/>
    <property type="match status" value="1"/>
</dbReference>
<sequence>MAQAKTMRVKLVRSQHGRLKAHRDCVRGLGLRRMHQVVEVEDTPATRGMLNKVAYMVTLVEDA</sequence>
<dbReference type="GO" id="GO:0022625">
    <property type="term" value="C:cytosolic large ribosomal subunit"/>
    <property type="evidence" value="ECO:0007669"/>
    <property type="project" value="TreeGrafter"/>
</dbReference>
<comment type="subunit">
    <text evidence="2 5">Part of the 50S ribosomal subunit.</text>
</comment>
<comment type="similarity">
    <text evidence="1 5">Belongs to the universal ribosomal protein uL30 family.</text>
</comment>
<dbReference type="Proteomes" id="UP000322981">
    <property type="component" value="Unassembled WGS sequence"/>
</dbReference>
<dbReference type="SUPFAM" id="SSF55129">
    <property type="entry name" value="Ribosomal protein L30p/L7e"/>
    <property type="match status" value="1"/>
</dbReference>
<dbReference type="PANTHER" id="PTHR15892">
    <property type="entry name" value="MITOCHONDRIAL RIBOSOMAL PROTEIN L30"/>
    <property type="match status" value="1"/>
</dbReference>
<keyword evidence="8" id="KW-1185">Reference proteome</keyword>
<reference evidence="7 8" key="1">
    <citation type="submission" date="2019-09" db="EMBL/GenBank/DDBJ databases">
        <title>Whole-genome sequence of the purple sulfur bacterium Thiohalocapsa marina DSM 19078.</title>
        <authorList>
            <person name="Kyndt J.A."/>
            <person name="Meyer T.E."/>
        </authorList>
    </citation>
    <scope>NUCLEOTIDE SEQUENCE [LARGE SCALE GENOMIC DNA]</scope>
    <source>
        <strain evidence="7 8">DSM 19078</strain>
    </source>
</reference>
<dbReference type="PANTHER" id="PTHR15892:SF2">
    <property type="entry name" value="LARGE RIBOSOMAL SUBUNIT PROTEIN UL30M"/>
    <property type="match status" value="1"/>
</dbReference>
<dbReference type="Gene3D" id="3.30.1390.20">
    <property type="entry name" value="Ribosomal protein L30, ferredoxin-like fold domain"/>
    <property type="match status" value="1"/>
</dbReference>
<dbReference type="NCBIfam" id="TIGR01308">
    <property type="entry name" value="rpmD_bact"/>
    <property type="match status" value="1"/>
</dbReference>
<dbReference type="Pfam" id="PF00327">
    <property type="entry name" value="Ribosomal_L30"/>
    <property type="match status" value="1"/>
</dbReference>
<evidence type="ECO:0000256" key="1">
    <source>
        <dbReference type="ARBA" id="ARBA00007594"/>
    </source>
</evidence>
<evidence type="ECO:0000256" key="3">
    <source>
        <dbReference type="ARBA" id="ARBA00022980"/>
    </source>
</evidence>
<evidence type="ECO:0000313" key="8">
    <source>
        <dbReference type="Proteomes" id="UP000322981"/>
    </source>
</evidence>
<dbReference type="InterPro" id="IPR016082">
    <property type="entry name" value="Ribosomal_uL30_ferredoxin-like"/>
</dbReference>
<dbReference type="CDD" id="cd01658">
    <property type="entry name" value="Ribosomal_L30"/>
    <property type="match status" value="1"/>
</dbReference>
<keyword evidence="4 5" id="KW-0687">Ribonucleoprotein</keyword>
<dbReference type="GO" id="GO:0006412">
    <property type="term" value="P:translation"/>
    <property type="evidence" value="ECO:0007669"/>
    <property type="project" value="UniProtKB-UniRule"/>
</dbReference>
<dbReference type="AlphaFoldDB" id="A0A5M8FLV6"/>
<dbReference type="OrthoDB" id="9812790at2"/>
<evidence type="ECO:0000256" key="2">
    <source>
        <dbReference type="ARBA" id="ARBA00011838"/>
    </source>
</evidence>
<dbReference type="InterPro" id="IPR005996">
    <property type="entry name" value="Ribosomal_uL30_bac-type"/>
</dbReference>
<keyword evidence="3 5" id="KW-0689">Ribosomal protein</keyword>
<dbReference type="GO" id="GO:0003735">
    <property type="term" value="F:structural constituent of ribosome"/>
    <property type="evidence" value="ECO:0007669"/>
    <property type="project" value="InterPro"/>
</dbReference>
<comment type="caution">
    <text evidence="7">The sequence shown here is derived from an EMBL/GenBank/DDBJ whole genome shotgun (WGS) entry which is preliminary data.</text>
</comment>
<name>A0A5M8FLV6_9GAMM</name>
<evidence type="ECO:0000256" key="4">
    <source>
        <dbReference type="ARBA" id="ARBA00023274"/>
    </source>
</evidence>
<dbReference type="InterPro" id="IPR036919">
    <property type="entry name" value="Ribo_uL30_ferredoxin-like_sf"/>
</dbReference>
<feature type="domain" description="Large ribosomal subunit protein uL30-like ferredoxin-like fold" evidence="6">
    <location>
        <begin position="8"/>
        <end position="57"/>
    </location>
</feature>
<gene>
    <name evidence="5 7" type="primary">rpmD</name>
    <name evidence="7" type="ORF">F2Q65_10615</name>
</gene>
<accession>A0A5M8FLV6</accession>
<evidence type="ECO:0000259" key="6">
    <source>
        <dbReference type="Pfam" id="PF00327"/>
    </source>
</evidence>
<dbReference type="RefSeq" id="WP_150093149.1">
    <property type="nucleotide sequence ID" value="NZ_JBFUOH010000006.1"/>
</dbReference>
<organism evidence="7 8">
    <name type="scientific">Thiohalocapsa marina</name>
    <dbReference type="NCBI Taxonomy" id="424902"/>
    <lineage>
        <taxon>Bacteria</taxon>
        <taxon>Pseudomonadati</taxon>
        <taxon>Pseudomonadota</taxon>
        <taxon>Gammaproteobacteria</taxon>
        <taxon>Chromatiales</taxon>
        <taxon>Chromatiaceae</taxon>
        <taxon>Thiohalocapsa</taxon>
    </lineage>
</organism>
<evidence type="ECO:0000256" key="5">
    <source>
        <dbReference type="HAMAP-Rule" id="MF_01371"/>
    </source>
</evidence>
<dbReference type="PIRSF" id="PIRSF002211">
    <property type="entry name" value="Ribosomal_L30_bac-type"/>
    <property type="match status" value="1"/>
</dbReference>
<dbReference type="EMBL" id="VWXX01000014">
    <property type="protein sequence ID" value="KAA6184980.1"/>
    <property type="molecule type" value="Genomic_DNA"/>
</dbReference>
<evidence type="ECO:0000313" key="7">
    <source>
        <dbReference type="EMBL" id="KAA6184980.1"/>
    </source>
</evidence>
<dbReference type="HAMAP" id="MF_01371_B">
    <property type="entry name" value="Ribosomal_uL30_B"/>
    <property type="match status" value="1"/>
</dbReference>
<protein>
    <recommendedName>
        <fullName evidence="5">Large ribosomal subunit protein uL30</fullName>
    </recommendedName>
</protein>
<proteinExistence type="inferred from homology"/>